<proteinExistence type="predicted"/>
<dbReference type="EMBL" id="LFZO01000094">
    <property type="protein sequence ID" value="KXT14089.1"/>
    <property type="molecule type" value="Genomic_DNA"/>
</dbReference>
<accession>A0A139IHA2</accession>
<reference evidence="1 2" key="1">
    <citation type="submission" date="2015-07" db="EMBL/GenBank/DDBJ databases">
        <title>Comparative genomics of the Sigatoka disease complex on banana suggests a link between parallel evolutionary changes in Pseudocercospora fijiensis and Pseudocercospora eumusae and increased virulence on the banana host.</title>
        <authorList>
            <person name="Chang T.-C."/>
            <person name="Salvucci A."/>
            <person name="Crous P.W."/>
            <person name="Stergiopoulos I."/>
        </authorList>
    </citation>
    <scope>NUCLEOTIDE SEQUENCE [LARGE SCALE GENOMIC DNA]</scope>
    <source>
        <strain evidence="1 2">CBS 116634</strain>
    </source>
</reference>
<organism evidence="1 2">
    <name type="scientific">Pseudocercospora musae</name>
    <dbReference type="NCBI Taxonomy" id="113226"/>
    <lineage>
        <taxon>Eukaryota</taxon>
        <taxon>Fungi</taxon>
        <taxon>Dikarya</taxon>
        <taxon>Ascomycota</taxon>
        <taxon>Pezizomycotina</taxon>
        <taxon>Dothideomycetes</taxon>
        <taxon>Dothideomycetidae</taxon>
        <taxon>Mycosphaerellales</taxon>
        <taxon>Mycosphaerellaceae</taxon>
        <taxon>Pseudocercospora</taxon>
    </lineage>
</organism>
<keyword evidence="2" id="KW-1185">Reference proteome</keyword>
<dbReference type="OrthoDB" id="3626626at2759"/>
<gene>
    <name evidence="1" type="ORF">AC579_802</name>
</gene>
<sequence length="190" mass="21744">MTSASSRLTIEERITALPQELQDQILETTLIASIKLQNVVLITPNYKPPWQLSVNRATRRVVAEVYYGTFVFQVIVLNLGALRNRLATANRWLLSLPATQRFTISHFRLDRCRGAISSKSEFWKRLALHDNRRLFLSCYTLPLNSRCIEVDARLENSDGSVTTRWVNWDGAHALLEKKNASRDREAMDAA</sequence>
<comment type="caution">
    <text evidence="1">The sequence shown here is derived from an EMBL/GenBank/DDBJ whole genome shotgun (WGS) entry which is preliminary data.</text>
</comment>
<protein>
    <submittedName>
        <fullName evidence="1">Uncharacterized protein</fullName>
    </submittedName>
</protein>
<evidence type="ECO:0000313" key="1">
    <source>
        <dbReference type="EMBL" id="KXT14089.1"/>
    </source>
</evidence>
<name>A0A139IHA2_9PEZI</name>
<dbReference type="AlphaFoldDB" id="A0A139IHA2"/>
<dbReference type="Proteomes" id="UP000073492">
    <property type="component" value="Unassembled WGS sequence"/>
</dbReference>
<evidence type="ECO:0000313" key="2">
    <source>
        <dbReference type="Proteomes" id="UP000073492"/>
    </source>
</evidence>